<evidence type="ECO:0000313" key="4">
    <source>
        <dbReference type="Proteomes" id="UP000237000"/>
    </source>
</evidence>
<feature type="domain" description="Stress-response A/B barrel" evidence="2">
    <location>
        <begin position="4"/>
        <end position="96"/>
    </location>
</feature>
<dbReference type="FunCoup" id="A0A2P5DPN4">
    <property type="interactions" value="10"/>
</dbReference>
<dbReference type="Gene3D" id="3.30.70.100">
    <property type="match status" value="1"/>
</dbReference>
<reference evidence="4" key="1">
    <citation type="submission" date="2016-06" db="EMBL/GenBank/DDBJ databases">
        <title>Parallel loss of symbiosis genes in relatives of nitrogen-fixing non-legume Parasponia.</title>
        <authorList>
            <person name="Van Velzen R."/>
            <person name="Holmer R."/>
            <person name="Bu F."/>
            <person name="Rutten L."/>
            <person name="Van Zeijl A."/>
            <person name="Liu W."/>
            <person name="Santuari L."/>
            <person name="Cao Q."/>
            <person name="Sharma T."/>
            <person name="Shen D."/>
            <person name="Roswanjaya Y."/>
            <person name="Wardhani T."/>
            <person name="Kalhor M.S."/>
            <person name="Jansen J."/>
            <person name="Van den Hoogen J."/>
            <person name="Gungor B."/>
            <person name="Hartog M."/>
            <person name="Hontelez J."/>
            <person name="Verver J."/>
            <person name="Yang W.-C."/>
            <person name="Schijlen E."/>
            <person name="Repin R."/>
            <person name="Schilthuizen M."/>
            <person name="Schranz E."/>
            <person name="Heidstra R."/>
            <person name="Miyata K."/>
            <person name="Fedorova E."/>
            <person name="Kohlen W."/>
            <person name="Bisseling T."/>
            <person name="Smit S."/>
            <person name="Geurts R."/>
        </authorList>
    </citation>
    <scope>NUCLEOTIDE SEQUENCE [LARGE SCALE GENOMIC DNA]</scope>
    <source>
        <strain evidence="4">cv. RG33-2</strain>
    </source>
</reference>
<evidence type="ECO:0000259" key="2">
    <source>
        <dbReference type="PROSITE" id="PS51502"/>
    </source>
</evidence>
<dbReference type="Proteomes" id="UP000237000">
    <property type="component" value="Unassembled WGS sequence"/>
</dbReference>
<dbReference type="OrthoDB" id="1601230at2759"/>
<dbReference type="InterPro" id="IPR013097">
    <property type="entry name" value="Dabb"/>
</dbReference>
<dbReference type="Pfam" id="PF07876">
    <property type="entry name" value="Dabb"/>
    <property type="match status" value="1"/>
</dbReference>
<dbReference type="SUPFAM" id="SSF54909">
    <property type="entry name" value="Dimeric alpha+beta barrel"/>
    <property type="match status" value="1"/>
</dbReference>
<sequence>MGEFKHLVIVKFKEDVAVEEVLKGMEKLVSEVESVKSFEWGQDVESLEMLRQGFTHAFLMTFDKKEDFTAFQSHPNHVEFSATFSAAIDKIVLLDFPAHVVKAPA</sequence>
<name>A0A2P5DPN4_TREOI</name>
<accession>A0A2P5DPN4</accession>
<dbReference type="PANTHER" id="PTHR33178:SF4">
    <property type="entry name" value="EXPRESSED PROTEIN"/>
    <property type="match status" value="1"/>
</dbReference>
<proteinExistence type="predicted"/>
<organism evidence="3 4">
    <name type="scientific">Trema orientale</name>
    <name type="common">Charcoal tree</name>
    <name type="synonym">Celtis orientalis</name>
    <dbReference type="NCBI Taxonomy" id="63057"/>
    <lineage>
        <taxon>Eukaryota</taxon>
        <taxon>Viridiplantae</taxon>
        <taxon>Streptophyta</taxon>
        <taxon>Embryophyta</taxon>
        <taxon>Tracheophyta</taxon>
        <taxon>Spermatophyta</taxon>
        <taxon>Magnoliopsida</taxon>
        <taxon>eudicotyledons</taxon>
        <taxon>Gunneridae</taxon>
        <taxon>Pentapetalae</taxon>
        <taxon>rosids</taxon>
        <taxon>fabids</taxon>
        <taxon>Rosales</taxon>
        <taxon>Cannabaceae</taxon>
        <taxon>Trema</taxon>
    </lineage>
</organism>
<evidence type="ECO:0000256" key="1">
    <source>
        <dbReference type="ARBA" id="ARBA00011738"/>
    </source>
</evidence>
<protein>
    <submittedName>
        <fullName evidence="3">Stress responsive alpha-beta barrel</fullName>
    </submittedName>
</protein>
<comment type="subunit">
    <text evidence="1">Homodimer.</text>
</comment>
<evidence type="ECO:0000313" key="3">
    <source>
        <dbReference type="EMBL" id="PON75253.1"/>
    </source>
</evidence>
<dbReference type="SMART" id="SM00886">
    <property type="entry name" value="Dabb"/>
    <property type="match status" value="1"/>
</dbReference>
<dbReference type="PANTHER" id="PTHR33178">
    <property type="match status" value="1"/>
</dbReference>
<dbReference type="InParanoid" id="A0A2P5DPN4"/>
<dbReference type="EMBL" id="JXTC01000257">
    <property type="protein sequence ID" value="PON75253.1"/>
    <property type="molecule type" value="Genomic_DNA"/>
</dbReference>
<gene>
    <name evidence="3" type="ORF">TorRG33x02_245430</name>
</gene>
<dbReference type="PROSITE" id="PS51502">
    <property type="entry name" value="S_R_A_B_BARREL"/>
    <property type="match status" value="1"/>
</dbReference>
<comment type="caution">
    <text evidence="3">The sequence shown here is derived from an EMBL/GenBank/DDBJ whole genome shotgun (WGS) entry which is preliminary data.</text>
</comment>
<keyword evidence="4" id="KW-1185">Reference proteome</keyword>
<dbReference type="AlphaFoldDB" id="A0A2P5DPN4"/>
<dbReference type="STRING" id="63057.A0A2P5DPN4"/>
<dbReference type="InterPro" id="IPR044662">
    <property type="entry name" value="HS1/DABB1-like"/>
</dbReference>
<dbReference type="InterPro" id="IPR011008">
    <property type="entry name" value="Dimeric_a/b-barrel"/>
</dbReference>